<keyword evidence="9" id="KW-0624">Polysaccharide degradation</keyword>
<comment type="catalytic activity">
    <reaction evidence="1">
        <text>Endohydrolysis of (1-&gt;4)-beta-D-xylosidic linkages in xylans.</text>
        <dbReference type="EC" id="3.2.1.8"/>
    </reaction>
</comment>
<keyword evidence="12" id="KW-1185">Reference proteome</keyword>
<evidence type="ECO:0000256" key="3">
    <source>
        <dbReference type="ARBA" id="ARBA00012590"/>
    </source>
</evidence>
<evidence type="ECO:0000256" key="5">
    <source>
        <dbReference type="ARBA" id="ARBA00022729"/>
    </source>
</evidence>
<evidence type="ECO:0000256" key="4">
    <source>
        <dbReference type="ARBA" id="ARBA00022651"/>
    </source>
</evidence>
<dbReference type="Pfam" id="PF00331">
    <property type="entry name" value="Glyco_hydro_10"/>
    <property type="match status" value="1"/>
</dbReference>
<dbReference type="AlphaFoldDB" id="A0A6B2M5P7"/>
<evidence type="ECO:0000256" key="1">
    <source>
        <dbReference type="ARBA" id="ARBA00000681"/>
    </source>
</evidence>
<evidence type="ECO:0000313" key="12">
    <source>
        <dbReference type="Proteomes" id="UP000478417"/>
    </source>
</evidence>
<comment type="caution">
    <text evidence="11">The sequence shown here is derived from an EMBL/GenBank/DDBJ whole genome shotgun (WGS) entry which is preliminary data.</text>
</comment>
<evidence type="ECO:0000256" key="8">
    <source>
        <dbReference type="ARBA" id="ARBA00023295"/>
    </source>
</evidence>
<dbReference type="InterPro" id="IPR017853">
    <property type="entry name" value="GH"/>
</dbReference>
<keyword evidence="6 11" id="KW-0378">Hydrolase</keyword>
<gene>
    <name evidence="11" type="ORF">G0Q06_13895</name>
</gene>
<dbReference type="GO" id="GO:0045493">
    <property type="term" value="P:xylan catabolic process"/>
    <property type="evidence" value="ECO:0007669"/>
    <property type="project" value="UniProtKB-KW"/>
</dbReference>
<keyword evidence="8 11" id="KW-0326">Glycosidase</keyword>
<dbReference type="PANTHER" id="PTHR31490">
    <property type="entry name" value="GLYCOSYL HYDROLASE"/>
    <property type="match status" value="1"/>
</dbReference>
<evidence type="ECO:0000256" key="2">
    <source>
        <dbReference type="ARBA" id="ARBA00007495"/>
    </source>
</evidence>
<evidence type="ECO:0000259" key="10">
    <source>
        <dbReference type="Pfam" id="PF00331"/>
    </source>
</evidence>
<reference evidence="11 12" key="1">
    <citation type="submission" date="2020-02" db="EMBL/GenBank/DDBJ databases">
        <title>Albibacoteraceae fam. nov., the first described family within the subdivision 4 Verrucomicrobia.</title>
        <authorList>
            <person name="Xi F."/>
        </authorList>
    </citation>
    <scope>NUCLEOTIDE SEQUENCE [LARGE SCALE GENOMIC DNA]</scope>
    <source>
        <strain evidence="11 12">CK1056</strain>
    </source>
</reference>
<feature type="domain" description="GH10" evidence="10">
    <location>
        <begin position="96"/>
        <end position="373"/>
    </location>
</feature>
<organism evidence="11 12">
    <name type="scientific">Oceanipulchritudo coccoides</name>
    <dbReference type="NCBI Taxonomy" id="2706888"/>
    <lineage>
        <taxon>Bacteria</taxon>
        <taxon>Pseudomonadati</taxon>
        <taxon>Verrucomicrobiota</taxon>
        <taxon>Opitutia</taxon>
        <taxon>Puniceicoccales</taxon>
        <taxon>Oceanipulchritudinaceae</taxon>
        <taxon>Oceanipulchritudo</taxon>
    </lineage>
</organism>
<dbReference type="PANTHER" id="PTHR31490:SF88">
    <property type="entry name" value="BETA-XYLANASE"/>
    <property type="match status" value="1"/>
</dbReference>
<dbReference type="Gene3D" id="3.20.20.80">
    <property type="entry name" value="Glycosidases"/>
    <property type="match status" value="1"/>
</dbReference>
<dbReference type="EMBL" id="JAAGNX010000003">
    <property type="protein sequence ID" value="NDV63552.1"/>
    <property type="molecule type" value="Genomic_DNA"/>
</dbReference>
<evidence type="ECO:0000256" key="7">
    <source>
        <dbReference type="ARBA" id="ARBA00023277"/>
    </source>
</evidence>
<dbReference type="EC" id="3.2.1.8" evidence="3"/>
<evidence type="ECO:0000313" key="11">
    <source>
        <dbReference type="EMBL" id="NDV63552.1"/>
    </source>
</evidence>
<keyword evidence="7" id="KW-0119">Carbohydrate metabolism</keyword>
<proteinExistence type="inferred from homology"/>
<dbReference type="SUPFAM" id="SSF51445">
    <property type="entry name" value="(Trans)glycosidases"/>
    <property type="match status" value="1"/>
</dbReference>
<accession>A0A6B2M5P7</accession>
<evidence type="ECO:0000256" key="6">
    <source>
        <dbReference type="ARBA" id="ARBA00022801"/>
    </source>
</evidence>
<dbReference type="GO" id="GO:0031176">
    <property type="term" value="F:endo-1,4-beta-xylanase activity"/>
    <property type="evidence" value="ECO:0007669"/>
    <property type="project" value="UniProtKB-EC"/>
</dbReference>
<dbReference type="RefSeq" id="WP_163967242.1">
    <property type="nucleotide sequence ID" value="NZ_JAAGNX010000003.1"/>
</dbReference>
<protein>
    <recommendedName>
        <fullName evidence="3">endo-1,4-beta-xylanase</fullName>
        <ecNumber evidence="3">3.2.1.8</ecNumber>
    </recommendedName>
</protein>
<comment type="similarity">
    <text evidence="2">Belongs to the glycosyl hydrolase 10 (cellulase F) family.</text>
</comment>
<dbReference type="InterPro" id="IPR001000">
    <property type="entry name" value="GH10_dom"/>
</dbReference>
<evidence type="ECO:0000256" key="9">
    <source>
        <dbReference type="ARBA" id="ARBA00023326"/>
    </source>
</evidence>
<dbReference type="InterPro" id="IPR044846">
    <property type="entry name" value="GH10"/>
</dbReference>
<sequence length="513" mass="57835">MESDLGIRLSAEEILELGSIVKPDGQKPQWRRDAEQRIETHRRADLAIEVLDRNGMPVSGAVVEVKLLSNGFNFGGVLGLRDMFNETGNLRITTERYQSLALKMFNTAGLNNGLKPKLRNGNEYLLPGFFEWAQANDLPVRGHLLIWPGNTGNNHLPADILSDVEDVEAAIANGETPGTVDALKAILKANIDAMITDWASKWPVYEWDVINEPRGNFRVQDLLGYGEMAEWFKIAETEAVLPGCEFFLNENQIISAKSESLDFDYYTTRRDIYKASVDRIISDGGPISGLGFQSRFKWEHIDPGIIYDRLEEFSQAYGLEMAGTEFEIKENDRAGFYPDEQLRAQMTEEIMTAFYSHPMVTGLNAWTYMSDDSSALCDYDGSVKLNGLVWYYLNRIRYYTESIQSTDTSGRIELRGNKGEYEVTVRNGEEVTVSRFNLDSSKTMQVHLSSDTGASMWGSFPLLLDEYVDSGSWLGLLHVRTAPWIWSFSLSSWLYVPGITAMDGMGWVFVPIP</sequence>
<keyword evidence="5" id="KW-0732">Signal</keyword>
<dbReference type="Proteomes" id="UP000478417">
    <property type="component" value="Unassembled WGS sequence"/>
</dbReference>
<keyword evidence="4 11" id="KW-0858">Xylan degradation</keyword>
<name>A0A6B2M5P7_9BACT</name>